<dbReference type="RefSeq" id="WP_353334166.1">
    <property type="nucleotide sequence ID" value="NZ_AP028055.1"/>
</dbReference>
<dbReference type="Proteomes" id="UP001496674">
    <property type="component" value="Chromosome"/>
</dbReference>
<protein>
    <submittedName>
        <fullName evidence="6">Membrane protein</fullName>
    </submittedName>
</protein>
<dbReference type="Gene3D" id="1.10.287.1490">
    <property type="match status" value="1"/>
</dbReference>
<evidence type="ECO:0000259" key="5">
    <source>
        <dbReference type="Pfam" id="PF25917"/>
    </source>
</evidence>
<evidence type="ECO:0000256" key="2">
    <source>
        <dbReference type="ARBA" id="ARBA00023054"/>
    </source>
</evidence>
<keyword evidence="4" id="KW-0732">Signal</keyword>
<dbReference type="SUPFAM" id="SSF111369">
    <property type="entry name" value="HlyD-like secretion proteins"/>
    <property type="match status" value="1"/>
</dbReference>
<evidence type="ECO:0000256" key="1">
    <source>
        <dbReference type="ARBA" id="ARBA00004196"/>
    </source>
</evidence>
<feature type="chain" id="PRO_5046453097" evidence="4">
    <location>
        <begin position="19"/>
        <end position="301"/>
    </location>
</feature>
<dbReference type="Gene3D" id="2.40.30.170">
    <property type="match status" value="1"/>
</dbReference>
<accession>A0ABN6Z306</accession>
<evidence type="ECO:0000313" key="7">
    <source>
        <dbReference type="Proteomes" id="UP001496674"/>
    </source>
</evidence>
<gene>
    <name evidence="6" type="ORF">BSYN_12270</name>
</gene>
<keyword evidence="2 3" id="KW-0175">Coiled coil</keyword>
<evidence type="ECO:0000256" key="3">
    <source>
        <dbReference type="SAM" id="Coils"/>
    </source>
</evidence>
<dbReference type="PANTHER" id="PTHR32347:SF23">
    <property type="entry name" value="BLL5650 PROTEIN"/>
    <property type="match status" value="1"/>
</dbReference>
<dbReference type="InterPro" id="IPR058625">
    <property type="entry name" value="MdtA-like_BSH"/>
</dbReference>
<comment type="subcellular location">
    <subcellularLocation>
        <location evidence="1">Cell envelope</location>
    </subcellularLocation>
</comment>
<sequence length="301" mass="32952">MKLIKSILFSAIATTLFSACGNGNGKYDATGTFEATEVIVSSEATGKLMEFNVTEGDLLEQGAQVGYVDTVQLYLKRLQLQASTSAVRSRRQDVSKQIAAIKQQIATQQREKERFENLVKNNAANQKQVDDINAQIAFLQKQLAAQTSTLENSNASVSGESSALEIQIAQLEDQLQKCHIISPIKGTVLSKYAEKGELATPGKALFKVADIENMFLRAYVTSDQLSKMKIGQKVKVYADFGGDNVKEFPGTVSWISNKSEFTPKGILTKDERANLVYAVKIAVKNNGDIKIGMYGEVSFTK</sequence>
<feature type="domain" description="Multidrug resistance protein MdtA-like barrel-sandwich hybrid" evidence="5">
    <location>
        <begin position="38"/>
        <end position="208"/>
    </location>
</feature>
<evidence type="ECO:0000256" key="4">
    <source>
        <dbReference type="SAM" id="SignalP"/>
    </source>
</evidence>
<feature type="coiled-coil region" evidence="3">
    <location>
        <begin position="91"/>
        <end position="174"/>
    </location>
</feature>
<dbReference type="PROSITE" id="PS51257">
    <property type="entry name" value="PROKAR_LIPOPROTEIN"/>
    <property type="match status" value="1"/>
</dbReference>
<dbReference type="InterPro" id="IPR050465">
    <property type="entry name" value="UPF0194_transport"/>
</dbReference>
<name>A0ABN6Z306_9BACE</name>
<keyword evidence="7" id="KW-1185">Reference proteome</keyword>
<proteinExistence type="predicted"/>
<dbReference type="Pfam" id="PF25917">
    <property type="entry name" value="BSH_RND"/>
    <property type="match status" value="1"/>
</dbReference>
<dbReference type="EMBL" id="AP028055">
    <property type="protein sequence ID" value="BEG98962.1"/>
    <property type="molecule type" value="Genomic_DNA"/>
</dbReference>
<reference evidence="6 7" key="1">
    <citation type="submission" date="2023-04" db="EMBL/GenBank/DDBJ databases">
        <title>Draft genome sequence of acteroides sedimenti strain YN3PY1.</title>
        <authorList>
            <person name="Yoshida N."/>
        </authorList>
    </citation>
    <scope>NUCLEOTIDE SEQUENCE [LARGE SCALE GENOMIC DNA]</scope>
    <source>
        <strain evidence="6 7">YN3PY1</strain>
    </source>
</reference>
<dbReference type="PANTHER" id="PTHR32347">
    <property type="entry name" value="EFFLUX SYSTEM COMPONENT YKNX-RELATED"/>
    <property type="match status" value="1"/>
</dbReference>
<feature type="signal peptide" evidence="4">
    <location>
        <begin position="1"/>
        <end position="18"/>
    </location>
</feature>
<evidence type="ECO:0000313" key="6">
    <source>
        <dbReference type="EMBL" id="BEG98962.1"/>
    </source>
</evidence>
<organism evidence="6 7">
    <name type="scientific">Bacteroides sedimenti</name>
    <dbReference type="NCBI Taxonomy" id="2136147"/>
    <lineage>
        <taxon>Bacteria</taxon>
        <taxon>Pseudomonadati</taxon>
        <taxon>Bacteroidota</taxon>
        <taxon>Bacteroidia</taxon>
        <taxon>Bacteroidales</taxon>
        <taxon>Bacteroidaceae</taxon>
        <taxon>Bacteroides</taxon>
    </lineage>
</organism>